<name>A0ABW2TCY8_9ACTN</name>
<evidence type="ECO:0000313" key="4">
    <source>
        <dbReference type="Proteomes" id="UP001596514"/>
    </source>
</evidence>
<feature type="transmembrane region" description="Helical" evidence="2">
    <location>
        <begin position="103"/>
        <end position="127"/>
    </location>
</feature>
<reference evidence="4" key="1">
    <citation type="journal article" date="2019" name="Int. J. Syst. Evol. Microbiol.">
        <title>The Global Catalogue of Microorganisms (GCM) 10K type strain sequencing project: providing services to taxonomists for standard genome sequencing and annotation.</title>
        <authorList>
            <consortium name="The Broad Institute Genomics Platform"/>
            <consortium name="The Broad Institute Genome Sequencing Center for Infectious Disease"/>
            <person name="Wu L."/>
            <person name="Ma J."/>
        </authorList>
    </citation>
    <scope>NUCLEOTIDE SEQUENCE [LARGE SCALE GENOMIC DNA]</scope>
    <source>
        <strain evidence="4">JCM 10083</strain>
    </source>
</reference>
<accession>A0ABW2TCY8</accession>
<proteinExistence type="predicted"/>
<dbReference type="RefSeq" id="WP_364158534.1">
    <property type="nucleotide sequence ID" value="NZ_JBHSIJ010000002.1"/>
</dbReference>
<keyword evidence="2" id="KW-0472">Membrane</keyword>
<feature type="compositionally biased region" description="Pro residues" evidence="1">
    <location>
        <begin position="36"/>
        <end position="50"/>
    </location>
</feature>
<feature type="region of interest" description="Disordered" evidence="1">
    <location>
        <begin position="1"/>
        <end position="75"/>
    </location>
</feature>
<organism evidence="3 4">
    <name type="scientific">Streptosporangium amethystogenes subsp. fukuiense</name>
    <dbReference type="NCBI Taxonomy" id="698418"/>
    <lineage>
        <taxon>Bacteria</taxon>
        <taxon>Bacillati</taxon>
        <taxon>Actinomycetota</taxon>
        <taxon>Actinomycetes</taxon>
        <taxon>Streptosporangiales</taxon>
        <taxon>Streptosporangiaceae</taxon>
        <taxon>Streptosporangium</taxon>
    </lineage>
</organism>
<protein>
    <submittedName>
        <fullName evidence="3">Uncharacterized protein</fullName>
    </submittedName>
</protein>
<sequence length="129" mass="13561">MALVVIDPDRTQAVPAPGRHRAGNWEDTEGYRPRAPYSPPPPRQRPPAAAPPGHRPHSPSAPPEGQPTGSPPGRLIYRTEALRRHAEARSVARMPLVISGPSFLLLWILVAAVLAAGATLIALALGAGG</sequence>
<comment type="caution">
    <text evidence="3">The sequence shown here is derived from an EMBL/GenBank/DDBJ whole genome shotgun (WGS) entry which is preliminary data.</text>
</comment>
<keyword evidence="4" id="KW-1185">Reference proteome</keyword>
<gene>
    <name evidence="3" type="ORF">ACFQVD_40160</name>
</gene>
<evidence type="ECO:0000313" key="3">
    <source>
        <dbReference type="EMBL" id="MFC7606334.1"/>
    </source>
</evidence>
<keyword evidence="2" id="KW-1133">Transmembrane helix</keyword>
<evidence type="ECO:0000256" key="1">
    <source>
        <dbReference type="SAM" id="MobiDB-lite"/>
    </source>
</evidence>
<evidence type="ECO:0000256" key="2">
    <source>
        <dbReference type="SAM" id="Phobius"/>
    </source>
</evidence>
<dbReference type="EMBL" id="JBHTEE010000001">
    <property type="protein sequence ID" value="MFC7606334.1"/>
    <property type="molecule type" value="Genomic_DNA"/>
</dbReference>
<keyword evidence="2" id="KW-0812">Transmembrane</keyword>
<dbReference type="Proteomes" id="UP001596514">
    <property type="component" value="Unassembled WGS sequence"/>
</dbReference>